<evidence type="ECO:0000256" key="5">
    <source>
        <dbReference type="ARBA" id="ARBA00023098"/>
    </source>
</evidence>
<feature type="active site" description="Charge relay system" evidence="8">
    <location>
        <position position="356"/>
    </location>
</feature>
<evidence type="ECO:0000256" key="8">
    <source>
        <dbReference type="PIRSR" id="PIRSR000862-1"/>
    </source>
</evidence>
<keyword evidence="2 9" id="KW-0732">Signal</keyword>
<keyword evidence="12" id="KW-1185">Reference proteome</keyword>
<dbReference type="InterPro" id="IPR006693">
    <property type="entry name" value="AB_hydrolase_lipase"/>
</dbReference>
<dbReference type="InterPro" id="IPR029058">
    <property type="entry name" value="AB_hydrolase_fold"/>
</dbReference>
<evidence type="ECO:0000256" key="4">
    <source>
        <dbReference type="ARBA" id="ARBA00022963"/>
    </source>
</evidence>
<dbReference type="Proteomes" id="UP001497472">
    <property type="component" value="Unassembled WGS sequence"/>
</dbReference>
<comment type="caution">
    <text evidence="11">The sequence shown here is derived from an EMBL/GenBank/DDBJ whole genome shotgun (WGS) entry which is preliminary data.</text>
</comment>
<dbReference type="EMBL" id="CAVLEF010000010">
    <property type="protein sequence ID" value="CAK1548174.1"/>
    <property type="molecule type" value="Genomic_DNA"/>
</dbReference>
<protein>
    <recommendedName>
        <fullName evidence="7">Lipase</fullName>
    </recommendedName>
</protein>
<organism evidence="11 12">
    <name type="scientific">Leptosia nina</name>
    <dbReference type="NCBI Taxonomy" id="320188"/>
    <lineage>
        <taxon>Eukaryota</taxon>
        <taxon>Metazoa</taxon>
        <taxon>Ecdysozoa</taxon>
        <taxon>Arthropoda</taxon>
        <taxon>Hexapoda</taxon>
        <taxon>Insecta</taxon>
        <taxon>Pterygota</taxon>
        <taxon>Neoptera</taxon>
        <taxon>Endopterygota</taxon>
        <taxon>Lepidoptera</taxon>
        <taxon>Glossata</taxon>
        <taxon>Ditrysia</taxon>
        <taxon>Papilionoidea</taxon>
        <taxon>Pieridae</taxon>
        <taxon>Pierinae</taxon>
        <taxon>Leptosia</taxon>
    </lineage>
</organism>
<feature type="signal peptide" evidence="9">
    <location>
        <begin position="1"/>
        <end position="19"/>
    </location>
</feature>
<evidence type="ECO:0000256" key="1">
    <source>
        <dbReference type="ARBA" id="ARBA00010701"/>
    </source>
</evidence>
<evidence type="ECO:0000313" key="11">
    <source>
        <dbReference type="EMBL" id="CAK1548174.1"/>
    </source>
</evidence>
<feature type="chain" id="PRO_5043572739" description="Lipase" evidence="9">
    <location>
        <begin position="20"/>
        <end position="414"/>
    </location>
</feature>
<keyword evidence="5" id="KW-0443">Lipid metabolism</keyword>
<evidence type="ECO:0000313" key="12">
    <source>
        <dbReference type="Proteomes" id="UP001497472"/>
    </source>
</evidence>
<evidence type="ECO:0000259" key="10">
    <source>
        <dbReference type="Pfam" id="PF04083"/>
    </source>
</evidence>
<feature type="active site" description="Nucleophile" evidence="8">
    <location>
        <position position="184"/>
    </location>
</feature>
<keyword evidence="6" id="KW-0325">Glycoprotein</keyword>
<gene>
    <name evidence="11" type="ORF">LNINA_LOCUS7593</name>
</gene>
<evidence type="ECO:0000256" key="7">
    <source>
        <dbReference type="PIRNR" id="PIRNR000862"/>
    </source>
</evidence>
<dbReference type="PANTHER" id="PTHR11005">
    <property type="entry name" value="LYSOSOMAL ACID LIPASE-RELATED"/>
    <property type="match status" value="1"/>
</dbReference>
<comment type="similarity">
    <text evidence="1 7">Belongs to the AB hydrolase superfamily. Lipase family.</text>
</comment>
<sequence>MLFLAVFSVIICLQDTVLAGNPKKLISYSLADNRPLKKALGYDEDVYFNFTELSTKYGFLSEEHSVTTEDGYILGVFRIPSTCNTTNGYPVILMHGLLDSSDAWIVAGPKVGLGYILSSNCYDVWAANGRGTAYSRNHVKLDPNKDAEYWNYSFDENGKYDLPAIVDYVINATDKPKVYYVGHSQGTTDFYVMGALRPEYNKKIHLSVSLAPIAYMKHMKSLLLLIIAQQTDLLKDTLDEIGFAEIFGKHQLIHSIVEKVCQIAPEPICGTALSITTGYKHESISSKTLSVAFGHLLAGISSKTLAHFGQLIVSQKFQRYDEGKEGNKVRYGGVKPPEYNLTLVTSPLLLVCGKNDWVSSLEDVNELSARLPNMVEEYVVPDPSWSHNNHLWGVNAPKYVFSKILAYFKEYDLR</sequence>
<dbReference type="SUPFAM" id="SSF53474">
    <property type="entry name" value="alpha/beta-Hydrolases"/>
    <property type="match status" value="1"/>
</dbReference>
<feature type="active site" description="Charge relay system" evidence="8">
    <location>
        <position position="387"/>
    </location>
</feature>
<evidence type="ECO:0000256" key="6">
    <source>
        <dbReference type="ARBA" id="ARBA00023180"/>
    </source>
</evidence>
<evidence type="ECO:0000256" key="9">
    <source>
        <dbReference type="SAM" id="SignalP"/>
    </source>
</evidence>
<dbReference type="GO" id="GO:0016788">
    <property type="term" value="F:hydrolase activity, acting on ester bonds"/>
    <property type="evidence" value="ECO:0007669"/>
    <property type="project" value="InterPro"/>
</dbReference>
<dbReference type="AlphaFoldDB" id="A0AAV1JFA2"/>
<dbReference type="PIRSF" id="PIRSF000862">
    <property type="entry name" value="Steryl_ester_lip"/>
    <property type="match status" value="1"/>
</dbReference>
<proteinExistence type="inferred from homology"/>
<dbReference type="Gene3D" id="3.40.50.1820">
    <property type="entry name" value="alpha/beta hydrolase"/>
    <property type="match status" value="1"/>
</dbReference>
<dbReference type="InterPro" id="IPR025483">
    <property type="entry name" value="Lipase_euk"/>
</dbReference>
<name>A0AAV1JFA2_9NEOP</name>
<evidence type="ECO:0000256" key="2">
    <source>
        <dbReference type="ARBA" id="ARBA00022729"/>
    </source>
</evidence>
<dbReference type="GO" id="GO:0016042">
    <property type="term" value="P:lipid catabolic process"/>
    <property type="evidence" value="ECO:0007669"/>
    <property type="project" value="UniProtKB-KW"/>
</dbReference>
<reference evidence="11 12" key="1">
    <citation type="submission" date="2023-11" db="EMBL/GenBank/DDBJ databases">
        <authorList>
            <person name="Okamura Y."/>
        </authorList>
    </citation>
    <scope>NUCLEOTIDE SEQUENCE [LARGE SCALE GENOMIC DNA]</scope>
</reference>
<dbReference type="FunFam" id="3.40.50.1820:FF:000057">
    <property type="entry name" value="Lipase"/>
    <property type="match status" value="1"/>
</dbReference>
<accession>A0AAV1JFA2</accession>
<dbReference type="Pfam" id="PF04083">
    <property type="entry name" value="Abhydro_lipase"/>
    <property type="match status" value="1"/>
</dbReference>
<keyword evidence="3 7" id="KW-0378">Hydrolase</keyword>
<keyword evidence="4 7" id="KW-0442">Lipid degradation</keyword>
<evidence type="ECO:0000256" key="3">
    <source>
        <dbReference type="ARBA" id="ARBA00022801"/>
    </source>
</evidence>
<feature type="domain" description="Partial AB-hydrolase lipase" evidence="10">
    <location>
        <begin position="51"/>
        <end position="106"/>
    </location>
</feature>